<dbReference type="RefSeq" id="WP_183206799.1">
    <property type="nucleotide sequence ID" value="NZ_JAAAMM010000001.1"/>
</dbReference>
<evidence type="ECO:0000313" key="3">
    <source>
        <dbReference type="Proteomes" id="UP000588647"/>
    </source>
</evidence>
<keyword evidence="1" id="KW-0732">Signal</keyword>
<sequence>MAYRKETWVVAALLLPLLTGTAAAKPAKCFATDDGHFACDFQMTDAAGSFTIEGPDATYILLIDEPGKAFGFVNLGNRNIPLAGSFLRERGDPACWANAETGTRISAW</sequence>
<proteinExistence type="predicted"/>
<evidence type="ECO:0008006" key="4">
    <source>
        <dbReference type="Google" id="ProtNLM"/>
    </source>
</evidence>
<keyword evidence="3" id="KW-1185">Reference proteome</keyword>
<accession>A0A7W6HCB8</accession>
<dbReference type="EMBL" id="JACIEM010000001">
    <property type="protein sequence ID" value="MBB4002338.1"/>
    <property type="molecule type" value="Genomic_DNA"/>
</dbReference>
<protein>
    <recommendedName>
        <fullName evidence="4">Membrane-bound lysozyme inhibitor of c-type lysozyme MliC</fullName>
    </recommendedName>
</protein>
<dbReference type="AlphaFoldDB" id="A0A7W6HCB8"/>
<gene>
    <name evidence="2" type="ORF">GGR03_001385</name>
</gene>
<evidence type="ECO:0000313" key="2">
    <source>
        <dbReference type="EMBL" id="MBB4002338.1"/>
    </source>
</evidence>
<feature type="chain" id="PRO_5030508495" description="Membrane-bound lysozyme inhibitor of c-type lysozyme MliC" evidence="1">
    <location>
        <begin position="25"/>
        <end position="108"/>
    </location>
</feature>
<reference evidence="2 3" key="1">
    <citation type="submission" date="2020-08" db="EMBL/GenBank/DDBJ databases">
        <title>Genomic Encyclopedia of Type Strains, Phase IV (KMG-IV): sequencing the most valuable type-strain genomes for metagenomic binning, comparative biology and taxonomic classification.</title>
        <authorList>
            <person name="Goeker M."/>
        </authorList>
    </citation>
    <scope>NUCLEOTIDE SEQUENCE [LARGE SCALE GENOMIC DNA]</scope>
    <source>
        <strain evidence="2 3">DSM 103570</strain>
    </source>
</reference>
<evidence type="ECO:0000256" key="1">
    <source>
        <dbReference type="SAM" id="SignalP"/>
    </source>
</evidence>
<feature type="signal peptide" evidence="1">
    <location>
        <begin position="1"/>
        <end position="24"/>
    </location>
</feature>
<comment type="caution">
    <text evidence="2">The sequence shown here is derived from an EMBL/GenBank/DDBJ whole genome shotgun (WGS) entry which is preliminary data.</text>
</comment>
<dbReference type="Proteomes" id="UP000588647">
    <property type="component" value="Unassembled WGS sequence"/>
</dbReference>
<name>A0A7W6HCB8_9HYPH</name>
<organism evidence="2 3">
    <name type="scientific">Aurantimonas endophytica</name>
    <dbReference type="NCBI Taxonomy" id="1522175"/>
    <lineage>
        <taxon>Bacteria</taxon>
        <taxon>Pseudomonadati</taxon>
        <taxon>Pseudomonadota</taxon>
        <taxon>Alphaproteobacteria</taxon>
        <taxon>Hyphomicrobiales</taxon>
        <taxon>Aurantimonadaceae</taxon>
        <taxon>Aurantimonas</taxon>
    </lineage>
</organism>